<protein>
    <submittedName>
        <fullName evidence="1">Uncharacterized protein</fullName>
    </submittedName>
</protein>
<dbReference type="AlphaFoldDB" id="X1DWT7"/>
<feature type="non-terminal residue" evidence="1">
    <location>
        <position position="1"/>
    </location>
</feature>
<evidence type="ECO:0000313" key="1">
    <source>
        <dbReference type="EMBL" id="GAH24742.1"/>
    </source>
</evidence>
<reference evidence="1" key="1">
    <citation type="journal article" date="2014" name="Front. Microbiol.">
        <title>High frequency of phylogenetically diverse reductive dehalogenase-homologous genes in deep subseafloor sedimentary metagenomes.</title>
        <authorList>
            <person name="Kawai M."/>
            <person name="Futagami T."/>
            <person name="Toyoda A."/>
            <person name="Takaki Y."/>
            <person name="Nishi S."/>
            <person name="Hori S."/>
            <person name="Arai W."/>
            <person name="Tsubouchi T."/>
            <person name="Morono Y."/>
            <person name="Uchiyama I."/>
            <person name="Ito T."/>
            <person name="Fujiyama A."/>
            <person name="Inagaki F."/>
            <person name="Takami H."/>
        </authorList>
    </citation>
    <scope>NUCLEOTIDE SEQUENCE</scope>
    <source>
        <strain evidence="1">Expedition CK06-06</strain>
    </source>
</reference>
<name>X1DWT7_9ZZZZ</name>
<dbReference type="EMBL" id="BARU01002160">
    <property type="protein sequence ID" value="GAH24742.1"/>
    <property type="molecule type" value="Genomic_DNA"/>
</dbReference>
<proteinExistence type="predicted"/>
<sequence>CRICANLNYQSSQDNNERCYSIDSKIRRIGRRLKIPESDIWDIEELLYQAFTKKPKGMHNKTYNRLIGRLEELSQERSEAFIRGMARATKGIALNKIEGEWDLPKLKDLLQELDTGEIDMDITDFDSELEELMTQFYEPDENEKENV</sequence>
<comment type="caution">
    <text evidence="1">The sequence shown here is derived from an EMBL/GenBank/DDBJ whole genome shotgun (WGS) entry which is preliminary data.</text>
</comment>
<accession>X1DWT7</accession>
<organism evidence="1">
    <name type="scientific">marine sediment metagenome</name>
    <dbReference type="NCBI Taxonomy" id="412755"/>
    <lineage>
        <taxon>unclassified sequences</taxon>
        <taxon>metagenomes</taxon>
        <taxon>ecological metagenomes</taxon>
    </lineage>
</organism>
<gene>
    <name evidence="1" type="ORF">S03H2_05229</name>
</gene>